<dbReference type="InterPro" id="IPR025874">
    <property type="entry name" value="DZR"/>
</dbReference>
<feature type="compositionally biased region" description="Polar residues" evidence="4">
    <location>
        <begin position="241"/>
        <end position="264"/>
    </location>
</feature>
<protein>
    <submittedName>
        <fullName evidence="6">Zinc-ribbon domain-containing protein</fullName>
    </submittedName>
</protein>
<evidence type="ECO:0000313" key="7">
    <source>
        <dbReference type="Proteomes" id="UP000423396"/>
    </source>
</evidence>
<dbReference type="GeneID" id="42799017"/>
<evidence type="ECO:0000259" key="5">
    <source>
        <dbReference type="SMART" id="SM00547"/>
    </source>
</evidence>
<dbReference type="AlphaFoldDB" id="A0A650CQ18"/>
<feature type="region of interest" description="Disordered" evidence="4">
    <location>
        <begin position="203"/>
        <end position="264"/>
    </location>
</feature>
<feature type="compositionally biased region" description="Low complexity" evidence="4">
    <location>
        <begin position="203"/>
        <end position="227"/>
    </location>
</feature>
<keyword evidence="2" id="KW-0863">Zinc-finger</keyword>
<dbReference type="KEGG" id="sazo:D1868_08060"/>
<evidence type="ECO:0000256" key="1">
    <source>
        <dbReference type="ARBA" id="ARBA00022723"/>
    </source>
</evidence>
<dbReference type="Proteomes" id="UP000423396">
    <property type="component" value="Chromosome"/>
</dbReference>
<reference evidence="6 7" key="1">
    <citation type="submission" date="2019-10" db="EMBL/GenBank/DDBJ databases">
        <title>Genome Sequences from Six Type Strain Members of the Archaeal Family Sulfolobaceae: Acidianus ambivalens, Acidianus infernus, Metallosphaera prunae, Stygiolobus azoricus, Sulfolobus metallicus, and Sulfurisphaera ohwakuensis.</title>
        <authorList>
            <person name="Counts J.A."/>
            <person name="Kelly R.M."/>
        </authorList>
    </citation>
    <scope>NUCLEOTIDE SEQUENCE [LARGE SCALE GENOMIC DNA]</scope>
    <source>
        <strain evidence="6 7">FC6</strain>
    </source>
</reference>
<evidence type="ECO:0000313" key="6">
    <source>
        <dbReference type="EMBL" id="QGR19940.1"/>
    </source>
</evidence>
<evidence type="ECO:0000256" key="2">
    <source>
        <dbReference type="ARBA" id="ARBA00022771"/>
    </source>
</evidence>
<keyword evidence="1" id="KW-0479">Metal-binding</keyword>
<proteinExistence type="predicted"/>
<evidence type="ECO:0000256" key="4">
    <source>
        <dbReference type="SAM" id="MobiDB-lite"/>
    </source>
</evidence>
<dbReference type="RefSeq" id="WP_156007242.1">
    <property type="nucleotide sequence ID" value="NZ_CP045483.1"/>
</dbReference>
<dbReference type="InterPro" id="IPR001876">
    <property type="entry name" value="Znf_RanBP2"/>
</dbReference>
<dbReference type="SMART" id="SM00547">
    <property type="entry name" value="ZnF_RBZ"/>
    <property type="match status" value="1"/>
</dbReference>
<sequence>MSYPPSGYPPYGSGGYPPTGYPPNYPQPSGYPYGGNPQPNAMFNMMMCMQPIGLGGKQQMIPIQRPIDLQPVIQQIVMYLMGQGFQVFPMVGQYMAVIQAQHSSFLGMITDSNKAYTIRICEGPNMIMVETGMTNLLQDLIPLVGSAGVATVSDTDLHNSLLTLASGGLTAVDAYNLVKDFMQEDQIMNTIMMAIMMAQSSAPPQSSYQQYPQPYPQQLPQSSYQQYPPQPPQSTPPQQSVNTSGMNQPSITPSSVTQPSTSAPRAQLQKAVTKCWKCGAEVDSNAKFCPNCGASLTPLKCPKCGYVNSAGAKFCSNCGSPLQ</sequence>
<keyword evidence="3" id="KW-0862">Zinc</keyword>
<feature type="domain" description="RanBP2-type" evidence="5">
    <location>
        <begin position="297"/>
        <end position="321"/>
    </location>
</feature>
<organism evidence="6 7">
    <name type="scientific">Stygiolobus azoricus</name>
    <dbReference type="NCBI Taxonomy" id="41675"/>
    <lineage>
        <taxon>Archaea</taxon>
        <taxon>Thermoproteota</taxon>
        <taxon>Thermoprotei</taxon>
        <taxon>Sulfolobales</taxon>
        <taxon>Sulfolobaceae</taxon>
        <taxon>Stygiolobus</taxon>
    </lineage>
</organism>
<name>A0A650CQ18_9CREN</name>
<dbReference type="GO" id="GO:0008270">
    <property type="term" value="F:zinc ion binding"/>
    <property type="evidence" value="ECO:0007669"/>
    <property type="project" value="UniProtKB-KW"/>
</dbReference>
<evidence type="ECO:0000256" key="3">
    <source>
        <dbReference type="ARBA" id="ARBA00022833"/>
    </source>
</evidence>
<gene>
    <name evidence="6" type="ORF">D1868_08060</name>
</gene>
<accession>A0A650CQ18</accession>
<dbReference type="Pfam" id="PF12773">
    <property type="entry name" value="DZR"/>
    <property type="match status" value="1"/>
</dbReference>
<keyword evidence="7" id="KW-1185">Reference proteome</keyword>
<dbReference type="OrthoDB" id="53394at2157"/>
<dbReference type="EMBL" id="CP045483">
    <property type="protein sequence ID" value="QGR19940.1"/>
    <property type="molecule type" value="Genomic_DNA"/>
</dbReference>